<keyword evidence="3" id="KW-0808">Transferase</keyword>
<dbReference type="Pfam" id="PF00069">
    <property type="entry name" value="Pkinase"/>
    <property type="match status" value="1"/>
</dbReference>
<evidence type="ECO:0000256" key="4">
    <source>
        <dbReference type="ARBA" id="ARBA00022741"/>
    </source>
</evidence>
<dbReference type="PANTHER" id="PTHR43289:SF6">
    <property type="entry name" value="SERINE_THREONINE-PROTEIN KINASE NEKL-3"/>
    <property type="match status" value="1"/>
</dbReference>
<keyword evidence="6" id="KW-0067">ATP-binding</keyword>
<name>A0ABV9YDC0_9PSEU</name>
<dbReference type="Proteomes" id="UP001595833">
    <property type="component" value="Unassembled WGS sequence"/>
</dbReference>
<evidence type="ECO:0000256" key="7">
    <source>
        <dbReference type="SAM" id="MobiDB-lite"/>
    </source>
</evidence>
<comment type="caution">
    <text evidence="10">The sequence shown here is derived from an EMBL/GenBank/DDBJ whole genome shotgun (WGS) entry which is preliminary data.</text>
</comment>
<dbReference type="InterPro" id="IPR001919">
    <property type="entry name" value="CBD2"/>
</dbReference>
<evidence type="ECO:0000259" key="9">
    <source>
        <dbReference type="PROSITE" id="PS51173"/>
    </source>
</evidence>
<evidence type="ECO:0000256" key="1">
    <source>
        <dbReference type="ARBA" id="ARBA00012513"/>
    </source>
</evidence>
<dbReference type="GO" id="GO:0016301">
    <property type="term" value="F:kinase activity"/>
    <property type="evidence" value="ECO:0007669"/>
    <property type="project" value="UniProtKB-KW"/>
</dbReference>
<dbReference type="Gene3D" id="3.30.200.20">
    <property type="entry name" value="Phosphorylase Kinase, domain 1"/>
    <property type="match status" value="1"/>
</dbReference>
<keyword evidence="2" id="KW-0723">Serine/threonine-protein kinase</keyword>
<reference evidence="11" key="1">
    <citation type="journal article" date="2019" name="Int. J. Syst. Evol. Microbiol.">
        <title>The Global Catalogue of Microorganisms (GCM) 10K type strain sequencing project: providing services to taxonomists for standard genome sequencing and annotation.</title>
        <authorList>
            <consortium name="The Broad Institute Genomics Platform"/>
            <consortium name="The Broad Institute Genome Sequencing Center for Infectious Disease"/>
            <person name="Wu L."/>
            <person name="Ma J."/>
        </authorList>
    </citation>
    <scope>NUCLEOTIDE SEQUENCE [LARGE SCALE GENOMIC DNA]</scope>
    <source>
        <strain evidence="11">KCTC 12848</strain>
    </source>
</reference>
<evidence type="ECO:0000256" key="6">
    <source>
        <dbReference type="ARBA" id="ARBA00022840"/>
    </source>
</evidence>
<protein>
    <recommendedName>
        <fullName evidence="1">non-specific serine/threonine protein kinase</fullName>
        <ecNumber evidence="1">2.7.11.1</ecNumber>
    </recommendedName>
</protein>
<dbReference type="Gene3D" id="2.60.40.290">
    <property type="match status" value="1"/>
</dbReference>
<proteinExistence type="predicted"/>
<dbReference type="EC" id="2.7.11.1" evidence="1"/>
<dbReference type="PANTHER" id="PTHR43289">
    <property type="entry name" value="MITOGEN-ACTIVATED PROTEIN KINASE KINASE KINASE 20-RELATED"/>
    <property type="match status" value="1"/>
</dbReference>
<sequence>MSERDEVIAGRYRLVSLLGRGAAGVVWRARDERLGRDVAVKFLGAGDSPDAVERIVREGRVAAKVRHPHAISVHDVVEHGGKPCLVMEYLPSRTLAELVDERGPLPEVLVAGVGWQVASALASAHAVGVVHRDVTTFNVLLGDDGTAKITDFGISRAIGEGTVTDPRVVVGTPAFLAPEVAAGEQAVFASDVYSLGATLYAALEGHPPFGATDNPYALLRRVSEGRVEPLRSPGPLGDVLSRVLRRDPGERPTMAEVHGLLGAVVEGRPLPGAGPFGEVRGFDEIESSGDGELTGGTTPINGTRFCGETRSADQTASVDETRPVDLTRSIGGTGSAVDDPPAGGTRLLPAPRRPRWRKVALVTGAAVLVAAGVVLGVSLRGDDPVDGAALPARGTASTAVTTADTTAGTATGTTAAPAAPADCTARFRITNSWPGGYQAEVTVRNDGGRALTAWTVSWPLPPGHAIGNLWDGTLAAEGGSVRVGNADYNAELPVGGSTTFGFTANGPEAPRPDVTCASGD</sequence>
<dbReference type="RefSeq" id="WP_344037319.1">
    <property type="nucleotide sequence ID" value="NZ_BAAAKE010000007.1"/>
</dbReference>
<feature type="domain" description="Protein kinase" evidence="8">
    <location>
        <begin position="12"/>
        <end position="261"/>
    </location>
</feature>
<keyword evidence="4" id="KW-0547">Nucleotide-binding</keyword>
<keyword evidence="5 10" id="KW-0418">Kinase</keyword>
<dbReference type="InterPro" id="IPR008965">
    <property type="entry name" value="CBM2/CBM3_carb-bd_dom_sf"/>
</dbReference>
<dbReference type="InterPro" id="IPR012291">
    <property type="entry name" value="CBM2_carb-bd_dom_sf"/>
</dbReference>
<evidence type="ECO:0000313" key="10">
    <source>
        <dbReference type="EMBL" id="MFC5060349.1"/>
    </source>
</evidence>
<feature type="region of interest" description="Disordered" evidence="7">
    <location>
        <begin position="288"/>
        <end position="350"/>
    </location>
</feature>
<feature type="domain" description="CBM2" evidence="9">
    <location>
        <begin position="416"/>
        <end position="519"/>
    </location>
</feature>
<dbReference type="EMBL" id="JBHSJB010000053">
    <property type="protein sequence ID" value="MFC5060349.1"/>
    <property type="molecule type" value="Genomic_DNA"/>
</dbReference>
<dbReference type="InterPro" id="IPR011009">
    <property type="entry name" value="Kinase-like_dom_sf"/>
</dbReference>
<dbReference type="Pfam" id="PF00553">
    <property type="entry name" value="CBM_2"/>
    <property type="match status" value="1"/>
</dbReference>
<dbReference type="SMART" id="SM00637">
    <property type="entry name" value="CBD_II"/>
    <property type="match status" value="1"/>
</dbReference>
<dbReference type="SUPFAM" id="SSF56112">
    <property type="entry name" value="Protein kinase-like (PK-like)"/>
    <property type="match status" value="1"/>
</dbReference>
<gene>
    <name evidence="10" type="ORF">ACFPFM_42125</name>
</gene>
<dbReference type="PROSITE" id="PS51173">
    <property type="entry name" value="CBM2"/>
    <property type="match status" value="1"/>
</dbReference>
<dbReference type="InterPro" id="IPR000719">
    <property type="entry name" value="Prot_kinase_dom"/>
</dbReference>
<evidence type="ECO:0000256" key="3">
    <source>
        <dbReference type="ARBA" id="ARBA00022679"/>
    </source>
</evidence>
<organism evidence="10 11">
    <name type="scientific">Saccharothrix xinjiangensis</name>
    <dbReference type="NCBI Taxonomy" id="204798"/>
    <lineage>
        <taxon>Bacteria</taxon>
        <taxon>Bacillati</taxon>
        <taxon>Actinomycetota</taxon>
        <taxon>Actinomycetes</taxon>
        <taxon>Pseudonocardiales</taxon>
        <taxon>Pseudonocardiaceae</taxon>
        <taxon>Saccharothrix</taxon>
    </lineage>
</organism>
<dbReference type="Gene3D" id="1.10.510.10">
    <property type="entry name" value="Transferase(Phosphotransferase) domain 1"/>
    <property type="match status" value="1"/>
</dbReference>
<evidence type="ECO:0000313" key="11">
    <source>
        <dbReference type="Proteomes" id="UP001595833"/>
    </source>
</evidence>
<accession>A0ABV9YDC0</accession>
<evidence type="ECO:0000259" key="8">
    <source>
        <dbReference type="PROSITE" id="PS50011"/>
    </source>
</evidence>
<dbReference type="SUPFAM" id="SSF49384">
    <property type="entry name" value="Carbohydrate-binding domain"/>
    <property type="match status" value="1"/>
</dbReference>
<keyword evidence="11" id="KW-1185">Reference proteome</keyword>
<dbReference type="PROSITE" id="PS50011">
    <property type="entry name" value="PROTEIN_KINASE_DOM"/>
    <property type="match status" value="1"/>
</dbReference>
<dbReference type="CDD" id="cd14014">
    <property type="entry name" value="STKc_PknB_like"/>
    <property type="match status" value="1"/>
</dbReference>
<evidence type="ECO:0000256" key="2">
    <source>
        <dbReference type="ARBA" id="ARBA00022527"/>
    </source>
</evidence>
<evidence type="ECO:0000256" key="5">
    <source>
        <dbReference type="ARBA" id="ARBA00022777"/>
    </source>
</evidence>